<gene>
    <name evidence="1" type="ORF">TDIB3V08_LOCUS13168</name>
</gene>
<reference evidence="1" key="1">
    <citation type="submission" date="2020-11" db="EMBL/GenBank/DDBJ databases">
        <authorList>
            <person name="Tran Van P."/>
        </authorList>
    </citation>
    <scope>NUCLEOTIDE SEQUENCE</scope>
</reference>
<evidence type="ECO:0000313" key="1">
    <source>
        <dbReference type="EMBL" id="CAD7207019.1"/>
    </source>
</evidence>
<proteinExistence type="predicted"/>
<sequence length="18" mass="2210">MKHYLWLALAQPRQLPIM</sequence>
<protein>
    <submittedName>
        <fullName evidence="1">Uncharacterized protein</fullName>
    </submittedName>
</protein>
<organism evidence="1">
    <name type="scientific">Timema douglasi</name>
    <name type="common">Walking stick</name>
    <dbReference type="NCBI Taxonomy" id="61478"/>
    <lineage>
        <taxon>Eukaryota</taxon>
        <taxon>Metazoa</taxon>
        <taxon>Ecdysozoa</taxon>
        <taxon>Arthropoda</taxon>
        <taxon>Hexapoda</taxon>
        <taxon>Insecta</taxon>
        <taxon>Pterygota</taxon>
        <taxon>Neoptera</taxon>
        <taxon>Polyneoptera</taxon>
        <taxon>Phasmatodea</taxon>
        <taxon>Timematodea</taxon>
        <taxon>Timematoidea</taxon>
        <taxon>Timematidae</taxon>
        <taxon>Timema</taxon>
    </lineage>
</organism>
<accession>A0A7R8ZI10</accession>
<dbReference type="AlphaFoldDB" id="A0A7R8ZI10"/>
<dbReference type="EMBL" id="OA591182">
    <property type="protein sequence ID" value="CAD7207019.1"/>
    <property type="molecule type" value="Genomic_DNA"/>
</dbReference>
<name>A0A7R8ZI10_TIMDO</name>